<dbReference type="Proteomes" id="UP000027138">
    <property type="component" value="Unassembled WGS sequence"/>
</dbReference>
<evidence type="ECO:0000256" key="1">
    <source>
        <dbReference type="SAM" id="MobiDB-lite"/>
    </source>
</evidence>
<sequence length="63" mass="7021">MAGRPSRGITAGRKFAQSGACQIKSSQVAQLSHPKWRTPSRPKWRTQAIPSGKCKSPKWHNHL</sequence>
<dbReference type="AlphaFoldDB" id="A0A067JT69"/>
<feature type="region of interest" description="Disordered" evidence="1">
    <location>
        <begin position="1"/>
        <end position="63"/>
    </location>
</feature>
<accession>A0A067JT69</accession>
<name>A0A067JT69_JATCU</name>
<feature type="compositionally biased region" description="Polar residues" evidence="1">
    <location>
        <begin position="19"/>
        <end position="30"/>
    </location>
</feature>
<evidence type="ECO:0000313" key="2">
    <source>
        <dbReference type="EMBL" id="KDP23185.1"/>
    </source>
</evidence>
<feature type="compositionally biased region" description="Basic residues" evidence="1">
    <location>
        <begin position="34"/>
        <end position="44"/>
    </location>
</feature>
<keyword evidence="3" id="KW-1185">Reference proteome</keyword>
<organism evidence="2 3">
    <name type="scientific">Jatropha curcas</name>
    <name type="common">Barbados nut</name>
    <dbReference type="NCBI Taxonomy" id="180498"/>
    <lineage>
        <taxon>Eukaryota</taxon>
        <taxon>Viridiplantae</taxon>
        <taxon>Streptophyta</taxon>
        <taxon>Embryophyta</taxon>
        <taxon>Tracheophyta</taxon>
        <taxon>Spermatophyta</taxon>
        <taxon>Magnoliopsida</taxon>
        <taxon>eudicotyledons</taxon>
        <taxon>Gunneridae</taxon>
        <taxon>Pentapetalae</taxon>
        <taxon>rosids</taxon>
        <taxon>fabids</taxon>
        <taxon>Malpighiales</taxon>
        <taxon>Euphorbiaceae</taxon>
        <taxon>Crotonoideae</taxon>
        <taxon>Jatropheae</taxon>
        <taxon>Jatropha</taxon>
    </lineage>
</organism>
<evidence type="ECO:0000313" key="3">
    <source>
        <dbReference type="Proteomes" id="UP000027138"/>
    </source>
</evidence>
<dbReference type="EMBL" id="KK915230">
    <property type="protein sequence ID" value="KDP23185.1"/>
    <property type="molecule type" value="Genomic_DNA"/>
</dbReference>
<protein>
    <submittedName>
        <fullName evidence="2">Uncharacterized protein</fullName>
    </submittedName>
</protein>
<reference evidence="2 3" key="1">
    <citation type="journal article" date="2014" name="PLoS ONE">
        <title>Global Analysis of Gene Expression Profiles in Physic Nut (Jatropha curcas L.) Seedlings Exposed to Salt Stress.</title>
        <authorList>
            <person name="Zhang L."/>
            <person name="Zhang C."/>
            <person name="Wu P."/>
            <person name="Chen Y."/>
            <person name="Li M."/>
            <person name="Jiang H."/>
            <person name="Wu G."/>
        </authorList>
    </citation>
    <scope>NUCLEOTIDE SEQUENCE [LARGE SCALE GENOMIC DNA]</scope>
    <source>
        <strain evidence="3">cv. GZQX0401</strain>
        <tissue evidence="2">Young leaves</tissue>
    </source>
</reference>
<proteinExistence type="predicted"/>
<gene>
    <name evidence="2" type="ORF">JCGZ_00334</name>
</gene>